<gene>
    <name evidence="1" type="ordered locus">IALB_1216</name>
</gene>
<dbReference type="KEGG" id="ial:IALB_1216"/>
<dbReference type="HOGENOM" id="CLU_3217291_0_0_10"/>
<organism evidence="1 2">
    <name type="scientific">Ignavibacterium album (strain DSM 19864 / JCM 16511 / NBRC 101810 / Mat9-16)</name>
    <dbReference type="NCBI Taxonomy" id="945713"/>
    <lineage>
        <taxon>Bacteria</taxon>
        <taxon>Pseudomonadati</taxon>
        <taxon>Ignavibacteriota</taxon>
        <taxon>Ignavibacteria</taxon>
        <taxon>Ignavibacteriales</taxon>
        <taxon>Ignavibacteriaceae</taxon>
        <taxon>Ignavibacterium</taxon>
    </lineage>
</organism>
<dbReference type="EMBL" id="CP003418">
    <property type="protein sequence ID" value="AFH48927.1"/>
    <property type="molecule type" value="Genomic_DNA"/>
</dbReference>
<evidence type="ECO:0000313" key="1">
    <source>
        <dbReference type="EMBL" id="AFH48927.1"/>
    </source>
</evidence>
<name>I0AIX0_IGNAJ</name>
<proteinExistence type="predicted"/>
<accession>I0AIX0</accession>
<keyword evidence="2" id="KW-1185">Reference proteome</keyword>
<sequence length="44" mass="4804">MHQAESQFHYGSIKTSEAPSDIIGLVARSQFHYGSIKTGDKPPS</sequence>
<dbReference type="STRING" id="945713.IALB_1216"/>
<reference evidence="1 2" key="1">
    <citation type="journal article" date="2012" name="Front. Microbiol.">
        <title>Complete genome of Ignavibacterium album, a metabolically versatile, flagellated, facultative anaerobe from the phylum Chlorobi.</title>
        <authorList>
            <person name="Liu Z."/>
            <person name="Frigaard N.-U."/>
            <person name="Vogl K."/>
            <person name="Iino T."/>
            <person name="Ohkuma M."/>
            <person name="Overmann J."/>
            <person name="Bryant D.A."/>
        </authorList>
    </citation>
    <scope>NUCLEOTIDE SEQUENCE [LARGE SCALE GENOMIC DNA]</scope>
    <source>
        <strain evidence="2">DSM 19864 / JCM 16511 / NBRC 101810 / Mat9-16</strain>
    </source>
</reference>
<dbReference type="AlphaFoldDB" id="I0AIX0"/>
<dbReference type="Proteomes" id="UP000007394">
    <property type="component" value="Chromosome"/>
</dbReference>
<protein>
    <submittedName>
        <fullName evidence="1">Uncharacterized protein</fullName>
    </submittedName>
</protein>
<evidence type="ECO:0000313" key="2">
    <source>
        <dbReference type="Proteomes" id="UP000007394"/>
    </source>
</evidence>